<name>A0AAW2BK43_9ROSI</name>
<dbReference type="Proteomes" id="UP001459277">
    <property type="component" value="Unassembled WGS sequence"/>
</dbReference>
<comment type="caution">
    <text evidence="1">The sequence shown here is derived from an EMBL/GenBank/DDBJ whole genome shotgun (WGS) entry which is preliminary data.</text>
</comment>
<sequence>MEKLCEIVGEIQSSNGATDDDGGSFFQVQVMVDVTSPLCRGRVFTLPSGSKHWMKFSSYKELLNKENGNPIITEIKDEESYFNANSNPSSIDQRMASIKEKTLAASSHGVMLHSLDDQDVNQFPQSTVGILGQQHSLRTWKRVLRQCSLGVLENKFELEKKRKSRFNLVVGTNPPNKHLQVPLESDDTTSVMVEAAVQPYQEP</sequence>
<gene>
    <name evidence="1" type="ORF">SO802_031352</name>
</gene>
<protein>
    <submittedName>
        <fullName evidence="1">Uncharacterized protein</fullName>
    </submittedName>
</protein>
<proteinExistence type="predicted"/>
<dbReference type="EMBL" id="JAZDWU010000011">
    <property type="protein sequence ID" value="KAK9986401.1"/>
    <property type="molecule type" value="Genomic_DNA"/>
</dbReference>
<dbReference type="AlphaFoldDB" id="A0AAW2BK43"/>
<evidence type="ECO:0000313" key="2">
    <source>
        <dbReference type="Proteomes" id="UP001459277"/>
    </source>
</evidence>
<organism evidence="1 2">
    <name type="scientific">Lithocarpus litseifolius</name>
    <dbReference type="NCBI Taxonomy" id="425828"/>
    <lineage>
        <taxon>Eukaryota</taxon>
        <taxon>Viridiplantae</taxon>
        <taxon>Streptophyta</taxon>
        <taxon>Embryophyta</taxon>
        <taxon>Tracheophyta</taxon>
        <taxon>Spermatophyta</taxon>
        <taxon>Magnoliopsida</taxon>
        <taxon>eudicotyledons</taxon>
        <taxon>Gunneridae</taxon>
        <taxon>Pentapetalae</taxon>
        <taxon>rosids</taxon>
        <taxon>fabids</taxon>
        <taxon>Fagales</taxon>
        <taxon>Fagaceae</taxon>
        <taxon>Lithocarpus</taxon>
    </lineage>
</organism>
<keyword evidence="2" id="KW-1185">Reference proteome</keyword>
<reference evidence="1 2" key="1">
    <citation type="submission" date="2024-01" db="EMBL/GenBank/DDBJ databases">
        <title>A telomere-to-telomere, gap-free genome of sweet tea (Lithocarpus litseifolius).</title>
        <authorList>
            <person name="Zhou J."/>
        </authorList>
    </citation>
    <scope>NUCLEOTIDE SEQUENCE [LARGE SCALE GENOMIC DNA]</scope>
    <source>
        <strain evidence="1">Zhou-2022a</strain>
        <tissue evidence="1">Leaf</tissue>
    </source>
</reference>
<evidence type="ECO:0000313" key="1">
    <source>
        <dbReference type="EMBL" id="KAK9986401.1"/>
    </source>
</evidence>
<accession>A0AAW2BK43</accession>